<dbReference type="EMBL" id="JAVRRA010020338">
    <property type="protein sequence ID" value="KAK5167285.1"/>
    <property type="molecule type" value="Genomic_DNA"/>
</dbReference>
<evidence type="ECO:0000313" key="2">
    <source>
        <dbReference type="EMBL" id="KAK5167285.1"/>
    </source>
</evidence>
<keyword evidence="3" id="KW-1185">Reference proteome</keyword>
<feature type="non-terminal residue" evidence="2">
    <location>
        <position position="1"/>
    </location>
</feature>
<comment type="caution">
    <text evidence="2">The sequence shown here is derived from an EMBL/GenBank/DDBJ whole genome shotgun (WGS) entry which is preliminary data.</text>
</comment>
<protein>
    <submittedName>
        <fullName evidence="2">Uncharacterized protein</fullName>
    </submittedName>
</protein>
<evidence type="ECO:0000313" key="3">
    <source>
        <dbReference type="Proteomes" id="UP001357485"/>
    </source>
</evidence>
<accession>A0ABR0LHU8</accession>
<feature type="region of interest" description="Disordered" evidence="1">
    <location>
        <begin position="39"/>
        <end position="112"/>
    </location>
</feature>
<dbReference type="Proteomes" id="UP001357485">
    <property type="component" value="Unassembled WGS sequence"/>
</dbReference>
<evidence type="ECO:0000256" key="1">
    <source>
        <dbReference type="SAM" id="MobiDB-lite"/>
    </source>
</evidence>
<organism evidence="2 3">
    <name type="scientific">Cryomyces antarcticus</name>
    <dbReference type="NCBI Taxonomy" id="329879"/>
    <lineage>
        <taxon>Eukaryota</taxon>
        <taxon>Fungi</taxon>
        <taxon>Dikarya</taxon>
        <taxon>Ascomycota</taxon>
        <taxon>Pezizomycotina</taxon>
        <taxon>Dothideomycetes</taxon>
        <taxon>Dothideomycetes incertae sedis</taxon>
        <taxon>Cryomyces</taxon>
    </lineage>
</organism>
<gene>
    <name evidence="2" type="ORF">LTR16_011975</name>
</gene>
<sequence length="112" mass="12206">PNAADIAPPPRRTAGYHTYNSPLGSGHLLEPIEEVRYSLETDSGRLERDRLSPEPTARAAATMQSPARKITGPRPMGSRSPSEKLGLAQRQSKPVELHGTVRRKPVARSQGM</sequence>
<proteinExistence type="predicted"/>
<reference evidence="2 3" key="1">
    <citation type="submission" date="2023-08" db="EMBL/GenBank/DDBJ databases">
        <title>Black Yeasts Isolated from many extreme environments.</title>
        <authorList>
            <person name="Coleine C."/>
            <person name="Stajich J.E."/>
            <person name="Selbmann L."/>
        </authorList>
    </citation>
    <scope>NUCLEOTIDE SEQUENCE [LARGE SCALE GENOMIC DNA]</scope>
    <source>
        <strain evidence="2 3">CCFEE 536</strain>
    </source>
</reference>
<name>A0ABR0LHU8_9PEZI</name>
<feature type="compositionally biased region" description="Basic and acidic residues" evidence="1">
    <location>
        <begin position="39"/>
        <end position="52"/>
    </location>
</feature>
<feature type="region of interest" description="Disordered" evidence="1">
    <location>
        <begin position="1"/>
        <end position="26"/>
    </location>
</feature>